<dbReference type="InterPro" id="IPR023393">
    <property type="entry name" value="START-like_dom_sf"/>
</dbReference>
<reference evidence="2" key="1">
    <citation type="journal article" date="2014" name="Nat. Commun.">
        <title>The emerging biofuel crop Camelina sativa retains a highly undifferentiated hexaploid genome structure.</title>
        <authorList>
            <person name="Kagale S."/>
            <person name="Koh C."/>
            <person name="Nixon J."/>
            <person name="Bollina V."/>
            <person name="Clarke W.E."/>
            <person name="Tuteja R."/>
            <person name="Spillane C."/>
            <person name="Robinson S.J."/>
            <person name="Links M.G."/>
            <person name="Clarke C."/>
            <person name="Higgins E.E."/>
            <person name="Huebert T."/>
            <person name="Sharpe A.G."/>
            <person name="Parkin I.A."/>
        </authorList>
    </citation>
    <scope>NUCLEOTIDE SEQUENCE [LARGE SCALE GENOMIC DNA]</scope>
    <source>
        <strain evidence="2">cv. DH55</strain>
    </source>
</reference>
<reference evidence="3" key="2">
    <citation type="submission" date="2025-08" db="UniProtKB">
        <authorList>
            <consortium name="RefSeq"/>
        </authorList>
    </citation>
    <scope>IDENTIFICATION</scope>
    <source>
        <tissue evidence="3">Leaf</tissue>
    </source>
</reference>
<dbReference type="InterPro" id="IPR000916">
    <property type="entry name" value="Bet_v_I/MLP"/>
</dbReference>
<dbReference type="Gene3D" id="3.30.530.20">
    <property type="match status" value="1"/>
</dbReference>
<evidence type="ECO:0000313" key="2">
    <source>
        <dbReference type="Proteomes" id="UP000694864"/>
    </source>
</evidence>
<evidence type="ECO:0000259" key="1">
    <source>
        <dbReference type="SMART" id="SM01037"/>
    </source>
</evidence>
<evidence type="ECO:0000313" key="3">
    <source>
        <dbReference type="RefSeq" id="XP_010477720.1"/>
    </source>
</evidence>
<name>A0ABM0WXV5_CAMSA</name>
<gene>
    <name evidence="3" type="primary">LOC104756771</name>
</gene>
<dbReference type="SUPFAM" id="SSF55961">
    <property type="entry name" value="Bet v1-like"/>
    <property type="match status" value="1"/>
</dbReference>
<dbReference type="Proteomes" id="UP000694864">
    <property type="component" value="Chromosome 17"/>
</dbReference>
<organism evidence="2 3">
    <name type="scientific">Camelina sativa</name>
    <name type="common">False flax</name>
    <name type="synonym">Myagrum sativum</name>
    <dbReference type="NCBI Taxonomy" id="90675"/>
    <lineage>
        <taxon>Eukaryota</taxon>
        <taxon>Viridiplantae</taxon>
        <taxon>Streptophyta</taxon>
        <taxon>Embryophyta</taxon>
        <taxon>Tracheophyta</taxon>
        <taxon>Spermatophyta</taxon>
        <taxon>Magnoliopsida</taxon>
        <taxon>eudicotyledons</taxon>
        <taxon>Gunneridae</taxon>
        <taxon>Pentapetalae</taxon>
        <taxon>rosids</taxon>
        <taxon>malvids</taxon>
        <taxon>Brassicales</taxon>
        <taxon>Brassicaceae</taxon>
        <taxon>Camelineae</taxon>
        <taxon>Camelina</taxon>
    </lineage>
</organism>
<keyword evidence="2" id="KW-1185">Reference proteome</keyword>
<feature type="domain" description="Bet v I/Major latex protein" evidence="1">
    <location>
        <begin position="1"/>
        <end position="102"/>
    </location>
</feature>
<dbReference type="GeneID" id="104756771"/>
<protein>
    <submittedName>
        <fullName evidence="3">Uncharacterized protein LOC104756771</fullName>
    </submittedName>
</protein>
<accession>A0ABM0WXV5</accession>
<sequence>MALNEYTHEFDVKSQADDLFKDFMKELEDNDEVGIEAEDWEKRVITRNVISTDFLRKYNYKTYKVTATITPRGDGDGSRVKWTVKLEMIPGEIHVGPHINSPT</sequence>
<dbReference type="SMART" id="SM01037">
    <property type="entry name" value="Bet_v_1"/>
    <property type="match status" value="1"/>
</dbReference>
<proteinExistence type="predicted"/>
<dbReference type="RefSeq" id="XP_010477720.1">
    <property type="nucleotide sequence ID" value="XM_010479418.2"/>
</dbReference>